<accession>A0A1G2LTD9</accession>
<evidence type="ECO:0008006" key="4">
    <source>
        <dbReference type="Google" id="ProtNLM"/>
    </source>
</evidence>
<reference evidence="2 3" key="1">
    <citation type="journal article" date="2016" name="Nat. Commun.">
        <title>Thousands of microbial genomes shed light on interconnected biogeochemical processes in an aquifer system.</title>
        <authorList>
            <person name="Anantharaman K."/>
            <person name="Brown C.T."/>
            <person name="Hug L.A."/>
            <person name="Sharon I."/>
            <person name="Castelle C.J."/>
            <person name="Probst A.J."/>
            <person name="Thomas B.C."/>
            <person name="Singh A."/>
            <person name="Wilkins M.J."/>
            <person name="Karaoz U."/>
            <person name="Brodie E.L."/>
            <person name="Williams K.H."/>
            <person name="Hubbard S.S."/>
            <person name="Banfield J.F."/>
        </authorList>
    </citation>
    <scope>NUCLEOTIDE SEQUENCE [LARGE SCALE GENOMIC DNA]</scope>
</reference>
<feature type="transmembrane region" description="Helical" evidence="1">
    <location>
        <begin position="105"/>
        <end position="126"/>
    </location>
</feature>
<sequence>MPLFSKNVETNNEFRKRPGLLGLNREQKSGPVLRDVVSKGGNIIKLGEPLKKPVEVSKGPPVFSAAKPILEIKKEVPYRKLELPQKNVLISNLAKRPDFIRKMRSVSIIGSVLLFIVSVALFSFAFSRARLTIRVKIITVPLAETVITVDPKATAVNINTKRLPGLYIEATKSVVKNFEAKTVGYTESRARGMITIFNNFGTSPQTLIKTTRFESKLTGLVFRLQETITVPGAVKQGDKLIPGSIKTEVVADEIGEKYNIVSDDFVIPAFKGSPRYQGFYAKSHDAFRGGLKGAGAIVTADELKKAEEEVTAKAFEEARKELDSKIPPGYMLRNKDMLRKGGSVIKITKVSKPRAGEAVRTFTVAADAVASATLFKEDDLYLLLSKLVIKEGSRESILKQKTDINPTQTNFDFDNRLLTFNIGDNLVLSYDIDQERLKNEIGGKSKSEAEDILRDRPEFTGFVVEISPFWVKKVPSNPKKVDIKVEL</sequence>
<evidence type="ECO:0000313" key="2">
    <source>
        <dbReference type="EMBL" id="OHA14877.1"/>
    </source>
</evidence>
<keyword evidence="1" id="KW-0812">Transmembrane</keyword>
<dbReference type="AlphaFoldDB" id="A0A1G2LTD9"/>
<evidence type="ECO:0000313" key="3">
    <source>
        <dbReference type="Proteomes" id="UP000177171"/>
    </source>
</evidence>
<organism evidence="2 3">
    <name type="scientific">Candidatus Sungbacteria bacterium RIFCSPLOWO2_12_FULL_41_11</name>
    <dbReference type="NCBI Taxonomy" id="1802286"/>
    <lineage>
        <taxon>Bacteria</taxon>
        <taxon>Candidatus Sungiibacteriota</taxon>
    </lineage>
</organism>
<proteinExistence type="predicted"/>
<comment type="caution">
    <text evidence="2">The sequence shown here is derived from an EMBL/GenBank/DDBJ whole genome shotgun (WGS) entry which is preliminary data.</text>
</comment>
<name>A0A1G2LTD9_9BACT</name>
<dbReference type="EMBL" id="MHQY01000001">
    <property type="protein sequence ID" value="OHA14877.1"/>
    <property type="molecule type" value="Genomic_DNA"/>
</dbReference>
<keyword evidence="1" id="KW-0472">Membrane</keyword>
<evidence type="ECO:0000256" key="1">
    <source>
        <dbReference type="SAM" id="Phobius"/>
    </source>
</evidence>
<protein>
    <recommendedName>
        <fullName evidence="4">Baseplate protein J-like domain-containing protein</fullName>
    </recommendedName>
</protein>
<keyword evidence="1" id="KW-1133">Transmembrane helix</keyword>
<dbReference type="Proteomes" id="UP000177171">
    <property type="component" value="Unassembled WGS sequence"/>
</dbReference>
<gene>
    <name evidence="2" type="ORF">A3G49_04285</name>
</gene>